<sequence length="206" mass="22485">MHPSNPDVFGELQRWTAERKRRRRANAPRQHDKRTRTATIAYFAKLPADAAMPSPVLQTLASQRTAIAAEFATPYDNHKLIWIDNGGGQVIGATGKLSVIAWQLRNAAAAAAAALRCSTRVANCSDGRPLGRRRAKHGGGGIAAAAGAKHKSLGQKASYRIRWMLRTLLKPLRTAESSPHNGSFPTLRWPATPELTLASRTWHAEI</sequence>
<protein>
    <submittedName>
        <fullName evidence="1">Uncharacterized protein</fullName>
    </submittedName>
</protein>
<dbReference type="AlphaFoldDB" id="A0A835YJR0"/>
<dbReference type="Proteomes" id="UP000664859">
    <property type="component" value="Unassembled WGS sequence"/>
</dbReference>
<reference evidence="1" key="1">
    <citation type="submission" date="2021-02" db="EMBL/GenBank/DDBJ databases">
        <title>First Annotated Genome of the Yellow-green Alga Tribonema minus.</title>
        <authorList>
            <person name="Mahan K.M."/>
        </authorList>
    </citation>
    <scope>NUCLEOTIDE SEQUENCE</scope>
    <source>
        <strain evidence="1">UTEX B ZZ1240</strain>
    </source>
</reference>
<name>A0A835YJR0_9STRA</name>
<comment type="caution">
    <text evidence="1">The sequence shown here is derived from an EMBL/GenBank/DDBJ whole genome shotgun (WGS) entry which is preliminary data.</text>
</comment>
<proteinExistence type="predicted"/>
<accession>A0A835YJR0</accession>
<keyword evidence="2" id="KW-1185">Reference proteome</keyword>
<gene>
    <name evidence="1" type="ORF">JKP88DRAFT_242560</name>
</gene>
<organism evidence="1 2">
    <name type="scientific">Tribonema minus</name>
    <dbReference type="NCBI Taxonomy" id="303371"/>
    <lineage>
        <taxon>Eukaryota</taxon>
        <taxon>Sar</taxon>
        <taxon>Stramenopiles</taxon>
        <taxon>Ochrophyta</taxon>
        <taxon>PX clade</taxon>
        <taxon>Xanthophyceae</taxon>
        <taxon>Tribonematales</taxon>
        <taxon>Tribonemataceae</taxon>
        <taxon>Tribonema</taxon>
    </lineage>
</organism>
<evidence type="ECO:0000313" key="1">
    <source>
        <dbReference type="EMBL" id="KAG5175723.1"/>
    </source>
</evidence>
<dbReference type="EMBL" id="JAFCMP010000547">
    <property type="protein sequence ID" value="KAG5175723.1"/>
    <property type="molecule type" value="Genomic_DNA"/>
</dbReference>
<evidence type="ECO:0000313" key="2">
    <source>
        <dbReference type="Proteomes" id="UP000664859"/>
    </source>
</evidence>